<evidence type="ECO:0000313" key="3">
    <source>
        <dbReference type="EMBL" id="OUP68007.1"/>
    </source>
</evidence>
<dbReference type="CDD" id="cd00371">
    <property type="entry name" value="HMA"/>
    <property type="match status" value="1"/>
</dbReference>
<dbReference type="OrthoDB" id="7068874at2"/>
<dbReference type="Proteomes" id="UP000095765">
    <property type="component" value="Unassembled WGS sequence"/>
</dbReference>
<dbReference type="EC" id="3.6.3.3" evidence="2"/>
<dbReference type="GeneID" id="72463809"/>
<feature type="domain" description="HMA" evidence="1">
    <location>
        <begin position="1"/>
        <end position="69"/>
    </location>
</feature>
<dbReference type="EMBL" id="CZBE01000013">
    <property type="protein sequence ID" value="CUP83599.1"/>
    <property type="molecule type" value="Genomic_DNA"/>
</dbReference>
<evidence type="ECO:0000259" key="1">
    <source>
        <dbReference type="PROSITE" id="PS50846"/>
    </source>
</evidence>
<sequence length="74" mass="8390">MKKQFKLADLDCANCAAKMEEAIKRIDGVNDASVSFMTQKMTVDADDARFEDIMKQVVKTCRKIEPDCTILQPF</sequence>
<evidence type="ECO:0000313" key="5">
    <source>
        <dbReference type="Proteomes" id="UP000095765"/>
    </source>
</evidence>
<dbReference type="GO" id="GO:0046872">
    <property type="term" value="F:metal ion binding"/>
    <property type="evidence" value="ECO:0007669"/>
    <property type="project" value="InterPro"/>
</dbReference>
<evidence type="ECO:0000313" key="6">
    <source>
        <dbReference type="Proteomes" id="UP000196386"/>
    </source>
</evidence>
<proteinExistence type="predicted"/>
<dbReference type="Pfam" id="PF00403">
    <property type="entry name" value="HMA"/>
    <property type="match status" value="1"/>
</dbReference>
<reference evidence="4 7" key="4">
    <citation type="submission" date="2018-08" db="EMBL/GenBank/DDBJ databases">
        <title>A genome reference for cultivated species of the human gut microbiota.</title>
        <authorList>
            <person name="Zou Y."/>
            <person name="Xue W."/>
            <person name="Luo G."/>
        </authorList>
    </citation>
    <scope>NUCLEOTIDE SEQUENCE [LARGE SCALE GENOMIC DNA]</scope>
    <source>
        <strain evidence="4 7">TF05-12AC</strain>
    </source>
</reference>
<dbReference type="EMBL" id="NFKP01000023">
    <property type="protein sequence ID" value="OUP68007.1"/>
    <property type="molecule type" value="Genomic_DNA"/>
</dbReference>
<dbReference type="AlphaFoldDB" id="A0A174RMD1"/>
<dbReference type="InterPro" id="IPR036163">
    <property type="entry name" value="HMA_dom_sf"/>
</dbReference>
<dbReference type="Gene3D" id="3.30.70.100">
    <property type="match status" value="1"/>
</dbReference>
<keyword evidence="2" id="KW-0378">Hydrolase</keyword>
<dbReference type="RefSeq" id="WP_006874636.1">
    <property type="nucleotide sequence ID" value="NZ_CABIWA010000029.1"/>
</dbReference>
<reference evidence="3" key="3">
    <citation type="journal article" date="2018" name="BMC Genomics">
        <title>Whole genome sequencing and function prediction of 133 gut anaerobes isolated from chicken caecum in pure cultures.</title>
        <authorList>
            <person name="Medvecky M."/>
            <person name="Cejkova D."/>
            <person name="Polansky O."/>
            <person name="Karasova D."/>
            <person name="Kubasova T."/>
            <person name="Cizek A."/>
            <person name="Rychlik I."/>
        </authorList>
    </citation>
    <scope>NUCLEOTIDE SEQUENCE</scope>
    <source>
        <strain evidence="3">An175</strain>
    </source>
</reference>
<dbReference type="PROSITE" id="PS50846">
    <property type="entry name" value="HMA_2"/>
    <property type="match status" value="1"/>
</dbReference>
<dbReference type="EMBL" id="QVME01000009">
    <property type="protein sequence ID" value="RGE66104.1"/>
    <property type="molecule type" value="Genomic_DNA"/>
</dbReference>
<protein>
    <submittedName>
        <fullName evidence="2">Cadmium, zinc and cobalt-transporting ATPase</fullName>
        <ecNumber evidence="2">3.6.3.3</ecNumber>
    </submittedName>
    <submittedName>
        <fullName evidence="3">Heavy metal transporter</fullName>
    </submittedName>
    <submittedName>
        <fullName evidence="4">Heavy-metal-associated domain-containing protein</fullName>
    </submittedName>
</protein>
<evidence type="ECO:0000313" key="2">
    <source>
        <dbReference type="EMBL" id="CUP83599.1"/>
    </source>
</evidence>
<evidence type="ECO:0000313" key="7">
    <source>
        <dbReference type="Proteomes" id="UP000260828"/>
    </source>
</evidence>
<dbReference type="GO" id="GO:0016787">
    <property type="term" value="F:hydrolase activity"/>
    <property type="evidence" value="ECO:0007669"/>
    <property type="project" value="UniProtKB-KW"/>
</dbReference>
<dbReference type="SUPFAM" id="SSF55008">
    <property type="entry name" value="HMA, heavy metal-associated domain"/>
    <property type="match status" value="1"/>
</dbReference>
<organism evidence="2 5">
    <name type="scientific">Anaerotruncus colihominis</name>
    <dbReference type="NCBI Taxonomy" id="169435"/>
    <lineage>
        <taxon>Bacteria</taxon>
        <taxon>Bacillati</taxon>
        <taxon>Bacillota</taxon>
        <taxon>Clostridia</taxon>
        <taxon>Eubacteriales</taxon>
        <taxon>Oscillospiraceae</taxon>
        <taxon>Anaerotruncus</taxon>
    </lineage>
</organism>
<dbReference type="Proteomes" id="UP000260828">
    <property type="component" value="Unassembled WGS sequence"/>
</dbReference>
<evidence type="ECO:0000313" key="4">
    <source>
        <dbReference type="EMBL" id="RGE66104.1"/>
    </source>
</evidence>
<dbReference type="Proteomes" id="UP000196386">
    <property type="component" value="Unassembled WGS sequence"/>
</dbReference>
<reference evidence="2 5" key="1">
    <citation type="submission" date="2015-09" db="EMBL/GenBank/DDBJ databases">
        <authorList>
            <consortium name="Pathogen Informatics"/>
        </authorList>
    </citation>
    <scope>NUCLEOTIDE SEQUENCE [LARGE SCALE GENOMIC DNA]</scope>
    <source>
        <strain evidence="2 5">2789STDY5834939</strain>
    </source>
</reference>
<name>A0A174RMD1_9FIRM</name>
<accession>A0A174RMD1</accession>
<dbReference type="InterPro" id="IPR006121">
    <property type="entry name" value="HMA_dom"/>
</dbReference>
<reference evidence="6" key="2">
    <citation type="submission" date="2017-04" db="EMBL/GenBank/DDBJ databases">
        <title>Function of individual gut microbiota members based on whole genome sequencing of pure cultures obtained from chicken caecum.</title>
        <authorList>
            <person name="Medvecky M."/>
            <person name="Cejkova D."/>
            <person name="Polansky O."/>
            <person name="Karasova D."/>
            <person name="Kubasova T."/>
            <person name="Cizek A."/>
            <person name="Rychlik I."/>
        </authorList>
    </citation>
    <scope>NUCLEOTIDE SEQUENCE [LARGE SCALE GENOMIC DNA]</scope>
    <source>
        <strain evidence="6">An175</strain>
    </source>
</reference>
<gene>
    <name evidence="2" type="primary">cadA_1</name>
    <name evidence="3" type="ORF">B5F11_15485</name>
    <name evidence="4" type="ORF">DXC40_14365</name>
    <name evidence="2" type="ORF">ERS852551_02116</name>
</gene>